<reference evidence="2 3" key="1">
    <citation type="submission" date="2021-07" db="EMBL/GenBank/DDBJ databases">
        <title>Clostridium weizhouense sp. nov., an anaerobic bacterium isolated from activated sludge of Petroleum wastewater.</title>
        <authorList>
            <person name="Li Q."/>
        </authorList>
    </citation>
    <scope>NUCLEOTIDE SEQUENCE [LARGE SCALE GENOMIC DNA]</scope>
    <source>
        <strain evidence="2 3">YB-6</strain>
    </source>
</reference>
<evidence type="ECO:0000256" key="1">
    <source>
        <dbReference type="SAM" id="Phobius"/>
    </source>
</evidence>
<dbReference type="RefSeq" id="WP_219780802.1">
    <property type="nucleotide sequence ID" value="NZ_JAHXPT010000013.1"/>
</dbReference>
<comment type="caution">
    <text evidence="2">The sequence shown here is derived from an EMBL/GenBank/DDBJ whole genome shotgun (WGS) entry which is preliminary data.</text>
</comment>
<feature type="transmembrane region" description="Helical" evidence="1">
    <location>
        <begin position="7"/>
        <end position="28"/>
    </location>
</feature>
<gene>
    <name evidence="2" type="ORF">KYD98_14665</name>
</gene>
<organism evidence="2 3">
    <name type="scientific">Clostridium weizhouense</name>
    <dbReference type="NCBI Taxonomy" id="2859781"/>
    <lineage>
        <taxon>Bacteria</taxon>
        <taxon>Bacillati</taxon>
        <taxon>Bacillota</taxon>
        <taxon>Clostridia</taxon>
        <taxon>Eubacteriales</taxon>
        <taxon>Clostridiaceae</taxon>
        <taxon>Clostridium</taxon>
    </lineage>
</organism>
<accession>A0ABS7AS14</accession>
<proteinExistence type="predicted"/>
<evidence type="ECO:0000313" key="2">
    <source>
        <dbReference type="EMBL" id="MBW6411334.1"/>
    </source>
</evidence>
<name>A0ABS7AS14_9CLOT</name>
<sequence>MKFIINALILFGIIWLLIFLGTLFGLIGLMILRIFMIVGIPALIIWVIYKLFKR</sequence>
<dbReference type="EMBL" id="JAHXPT010000013">
    <property type="protein sequence ID" value="MBW6411334.1"/>
    <property type="molecule type" value="Genomic_DNA"/>
</dbReference>
<keyword evidence="1" id="KW-0812">Transmembrane</keyword>
<keyword evidence="3" id="KW-1185">Reference proteome</keyword>
<dbReference type="Proteomes" id="UP001519921">
    <property type="component" value="Unassembled WGS sequence"/>
</dbReference>
<keyword evidence="1" id="KW-0472">Membrane</keyword>
<evidence type="ECO:0000313" key="3">
    <source>
        <dbReference type="Proteomes" id="UP001519921"/>
    </source>
</evidence>
<keyword evidence="1" id="KW-1133">Transmembrane helix</keyword>
<feature type="transmembrane region" description="Helical" evidence="1">
    <location>
        <begin position="34"/>
        <end position="52"/>
    </location>
</feature>
<protein>
    <submittedName>
        <fullName evidence="2">Uncharacterized protein</fullName>
    </submittedName>
</protein>